<accession>A0AA38CCP6</accession>
<feature type="non-terminal residue" evidence="2">
    <location>
        <position position="87"/>
    </location>
</feature>
<feature type="region of interest" description="Disordered" evidence="1">
    <location>
        <begin position="41"/>
        <end position="66"/>
    </location>
</feature>
<evidence type="ECO:0000313" key="2">
    <source>
        <dbReference type="EMBL" id="KAH9298172.1"/>
    </source>
</evidence>
<protein>
    <submittedName>
        <fullName evidence="2">Uncharacterized protein</fullName>
    </submittedName>
</protein>
<evidence type="ECO:0000256" key="1">
    <source>
        <dbReference type="SAM" id="MobiDB-lite"/>
    </source>
</evidence>
<comment type="caution">
    <text evidence="2">The sequence shown here is derived from an EMBL/GenBank/DDBJ whole genome shotgun (WGS) entry which is preliminary data.</text>
</comment>
<proteinExistence type="predicted"/>
<name>A0AA38CCP6_TAXCH</name>
<evidence type="ECO:0000313" key="3">
    <source>
        <dbReference type="Proteomes" id="UP000824469"/>
    </source>
</evidence>
<dbReference type="EMBL" id="JAHRHJ020000010">
    <property type="protein sequence ID" value="KAH9298172.1"/>
    <property type="molecule type" value="Genomic_DNA"/>
</dbReference>
<dbReference type="AlphaFoldDB" id="A0AA38CCP6"/>
<organism evidence="2 3">
    <name type="scientific">Taxus chinensis</name>
    <name type="common">Chinese yew</name>
    <name type="synonym">Taxus wallichiana var. chinensis</name>
    <dbReference type="NCBI Taxonomy" id="29808"/>
    <lineage>
        <taxon>Eukaryota</taxon>
        <taxon>Viridiplantae</taxon>
        <taxon>Streptophyta</taxon>
        <taxon>Embryophyta</taxon>
        <taxon>Tracheophyta</taxon>
        <taxon>Spermatophyta</taxon>
        <taxon>Pinopsida</taxon>
        <taxon>Pinidae</taxon>
        <taxon>Conifers II</taxon>
        <taxon>Cupressales</taxon>
        <taxon>Taxaceae</taxon>
        <taxon>Taxus</taxon>
    </lineage>
</organism>
<sequence length="87" mass="9742">MGDEGFTSNQVKFLQELVKESHKDLQHTISTQVAAMLNDALDSSKNHHTNGEGSSNGGEWISTHPSPKFFKGTFWHREPVEEEETSV</sequence>
<keyword evidence="3" id="KW-1185">Reference proteome</keyword>
<reference evidence="2 3" key="1">
    <citation type="journal article" date="2021" name="Nat. Plants">
        <title>The Taxus genome provides insights into paclitaxel biosynthesis.</title>
        <authorList>
            <person name="Xiong X."/>
            <person name="Gou J."/>
            <person name="Liao Q."/>
            <person name="Li Y."/>
            <person name="Zhou Q."/>
            <person name="Bi G."/>
            <person name="Li C."/>
            <person name="Du R."/>
            <person name="Wang X."/>
            <person name="Sun T."/>
            <person name="Guo L."/>
            <person name="Liang H."/>
            <person name="Lu P."/>
            <person name="Wu Y."/>
            <person name="Zhang Z."/>
            <person name="Ro D.K."/>
            <person name="Shang Y."/>
            <person name="Huang S."/>
            <person name="Yan J."/>
        </authorList>
    </citation>
    <scope>NUCLEOTIDE SEQUENCE [LARGE SCALE GENOMIC DNA]</scope>
    <source>
        <strain evidence="2">Ta-2019</strain>
    </source>
</reference>
<dbReference type="Proteomes" id="UP000824469">
    <property type="component" value="Unassembled WGS sequence"/>
</dbReference>
<gene>
    <name evidence="2" type="ORF">KI387_029854</name>
</gene>